<evidence type="ECO:0000313" key="7">
    <source>
        <dbReference type="Proteomes" id="UP001141806"/>
    </source>
</evidence>
<dbReference type="PANTHER" id="PTHR45719:SF7">
    <property type="entry name" value="OS01G0201100 PROTEIN"/>
    <property type="match status" value="1"/>
</dbReference>
<evidence type="ECO:0000256" key="2">
    <source>
        <dbReference type="ARBA" id="ARBA00022676"/>
    </source>
</evidence>
<keyword evidence="4" id="KW-0472">Membrane</keyword>
<dbReference type="AlphaFoldDB" id="A0A9Q0HAN7"/>
<keyword evidence="2" id="KW-0328">Glycosyltransferase</keyword>
<keyword evidence="7" id="KW-1185">Reference proteome</keyword>
<sequence length="417" mass="47800">MEKKWVFPLVLSSLICVFIIATSFNMGLVSSIQRINSLFSNIPSRVSANKTDLVFVESKVLPPPPNPEPHGHIPRFAYLVSGSKGDLEKLWRTLRVLYHPLNLYIVHMDLESSVEERMELASRVETDTIFAKVGNVHIIAKANMVTYRGPTMVSNTLHACAILLKKSKHWDWFINLSASDYPLMTQDDILFAFSSLNRSLNFIDHTNRLRWKEAQRAKPLIIDPGLYNSIKSDIFFVNEKRELPTTFKLFTGSAWMVLSRPFVEYCIWGWDNLPRTLLMYYTNFVSAPEHYFHTVICNVPEFAQTVINHDLHYIAWDMPPKQHPHTLNVNDTTKMIRSDAPFARKFKQDDPVLDKIDTELLHRKSGSFVQGGWCSGNPPCSELGNPNHLKPGQGARRLAKLMSSIIFSPKFKENQCH</sequence>
<evidence type="ECO:0000313" key="6">
    <source>
        <dbReference type="EMBL" id="KAJ4962355.1"/>
    </source>
</evidence>
<gene>
    <name evidence="6" type="ORF">NE237_022294</name>
</gene>
<dbReference type="InterPro" id="IPR044610">
    <property type="entry name" value="GLCAT14A/B/C"/>
</dbReference>
<evidence type="ECO:0000256" key="3">
    <source>
        <dbReference type="ARBA" id="ARBA00022679"/>
    </source>
</evidence>
<dbReference type="OrthoDB" id="2019572at2759"/>
<comment type="subcellular location">
    <subcellularLocation>
        <location evidence="1">Membrane</location>
        <topology evidence="1">Single-pass type II membrane protein</topology>
    </subcellularLocation>
</comment>
<dbReference type="InterPro" id="IPR003406">
    <property type="entry name" value="Glyco_trans_14"/>
</dbReference>
<name>A0A9Q0HAN7_9MAGN</name>
<dbReference type="PANTHER" id="PTHR45719">
    <property type="entry name" value="GLYCOSYLTRANSFERASE"/>
    <property type="match status" value="1"/>
</dbReference>
<dbReference type="GO" id="GO:0015020">
    <property type="term" value="F:glucuronosyltransferase activity"/>
    <property type="evidence" value="ECO:0007669"/>
    <property type="project" value="InterPro"/>
</dbReference>
<evidence type="ECO:0000256" key="5">
    <source>
        <dbReference type="ARBA" id="ARBA00023180"/>
    </source>
</evidence>
<organism evidence="6 7">
    <name type="scientific">Protea cynaroides</name>
    <dbReference type="NCBI Taxonomy" id="273540"/>
    <lineage>
        <taxon>Eukaryota</taxon>
        <taxon>Viridiplantae</taxon>
        <taxon>Streptophyta</taxon>
        <taxon>Embryophyta</taxon>
        <taxon>Tracheophyta</taxon>
        <taxon>Spermatophyta</taxon>
        <taxon>Magnoliopsida</taxon>
        <taxon>Proteales</taxon>
        <taxon>Proteaceae</taxon>
        <taxon>Protea</taxon>
    </lineage>
</organism>
<reference evidence="6" key="1">
    <citation type="journal article" date="2023" name="Plant J.">
        <title>The genome of the king protea, Protea cynaroides.</title>
        <authorList>
            <person name="Chang J."/>
            <person name="Duong T.A."/>
            <person name="Schoeman C."/>
            <person name="Ma X."/>
            <person name="Roodt D."/>
            <person name="Barker N."/>
            <person name="Li Z."/>
            <person name="Van de Peer Y."/>
            <person name="Mizrachi E."/>
        </authorList>
    </citation>
    <scope>NUCLEOTIDE SEQUENCE</scope>
    <source>
        <tissue evidence="6">Young leaves</tissue>
    </source>
</reference>
<keyword evidence="5" id="KW-0325">Glycoprotein</keyword>
<keyword evidence="3" id="KW-0808">Transferase</keyword>
<dbReference type="Pfam" id="PF02485">
    <property type="entry name" value="Branch"/>
    <property type="match status" value="1"/>
</dbReference>
<dbReference type="Proteomes" id="UP001141806">
    <property type="component" value="Unassembled WGS sequence"/>
</dbReference>
<evidence type="ECO:0000256" key="1">
    <source>
        <dbReference type="ARBA" id="ARBA00004606"/>
    </source>
</evidence>
<dbReference type="EMBL" id="JAMYWD010000008">
    <property type="protein sequence ID" value="KAJ4962355.1"/>
    <property type="molecule type" value="Genomic_DNA"/>
</dbReference>
<evidence type="ECO:0000256" key="4">
    <source>
        <dbReference type="ARBA" id="ARBA00023136"/>
    </source>
</evidence>
<comment type="caution">
    <text evidence="6">The sequence shown here is derived from an EMBL/GenBank/DDBJ whole genome shotgun (WGS) entry which is preliminary data.</text>
</comment>
<dbReference type="GO" id="GO:0016020">
    <property type="term" value="C:membrane"/>
    <property type="evidence" value="ECO:0007669"/>
    <property type="project" value="UniProtKB-SubCell"/>
</dbReference>
<proteinExistence type="predicted"/>
<accession>A0A9Q0HAN7</accession>
<protein>
    <submittedName>
        <fullName evidence="6">Uncharacterized protein</fullName>
    </submittedName>
</protein>